<evidence type="ECO:0000259" key="1">
    <source>
        <dbReference type="Pfam" id="PF07724"/>
    </source>
</evidence>
<gene>
    <name evidence="2" type="ORF">PHJA_002936900</name>
</gene>
<dbReference type="GO" id="GO:0005759">
    <property type="term" value="C:mitochondrial matrix"/>
    <property type="evidence" value="ECO:0007669"/>
    <property type="project" value="TreeGrafter"/>
</dbReference>
<keyword evidence="3" id="KW-1185">Reference proteome</keyword>
<protein>
    <submittedName>
        <fullName evidence="2">ATP-dependent clp protease atp-binding subunit clpx</fullName>
    </submittedName>
</protein>
<dbReference type="GO" id="GO:0051603">
    <property type="term" value="P:proteolysis involved in protein catabolic process"/>
    <property type="evidence" value="ECO:0007669"/>
    <property type="project" value="TreeGrafter"/>
</dbReference>
<evidence type="ECO:0000313" key="3">
    <source>
        <dbReference type="Proteomes" id="UP000653305"/>
    </source>
</evidence>
<feature type="non-terminal residue" evidence="2">
    <location>
        <position position="68"/>
    </location>
</feature>
<dbReference type="OrthoDB" id="1721884at2759"/>
<dbReference type="InterPro" id="IPR050052">
    <property type="entry name" value="ATP-dep_Clp_protease_ClpX"/>
</dbReference>
<dbReference type="AlphaFoldDB" id="A0A830DDZ0"/>
<dbReference type="InterPro" id="IPR003959">
    <property type="entry name" value="ATPase_AAA_core"/>
</dbReference>
<keyword evidence="2" id="KW-0067">ATP-binding</keyword>
<comment type="caution">
    <text evidence="2">The sequence shown here is derived from an EMBL/GenBank/DDBJ whole genome shotgun (WGS) entry which is preliminary data.</text>
</comment>
<dbReference type="GO" id="GO:0005524">
    <property type="term" value="F:ATP binding"/>
    <property type="evidence" value="ECO:0007669"/>
    <property type="project" value="UniProtKB-KW"/>
</dbReference>
<dbReference type="SUPFAM" id="SSF52540">
    <property type="entry name" value="P-loop containing nucleoside triphosphate hydrolases"/>
    <property type="match status" value="1"/>
</dbReference>
<reference evidence="2" key="1">
    <citation type="submission" date="2020-07" db="EMBL/GenBank/DDBJ databases">
        <title>Ethylene signaling mediates host invasion by parasitic plants.</title>
        <authorList>
            <person name="Yoshida S."/>
        </authorList>
    </citation>
    <scope>NUCLEOTIDE SEQUENCE</scope>
    <source>
        <strain evidence="2">Okayama</strain>
    </source>
</reference>
<keyword evidence="2" id="KW-0645">Protease</keyword>
<evidence type="ECO:0000313" key="2">
    <source>
        <dbReference type="EMBL" id="GFQ07929.1"/>
    </source>
</evidence>
<dbReference type="Gene3D" id="3.40.50.300">
    <property type="entry name" value="P-loop containing nucleotide triphosphate hydrolases"/>
    <property type="match status" value="1"/>
</dbReference>
<proteinExistence type="predicted"/>
<feature type="domain" description="ATPase AAA-type core" evidence="1">
    <location>
        <begin position="2"/>
        <end position="53"/>
    </location>
</feature>
<dbReference type="InterPro" id="IPR027417">
    <property type="entry name" value="P-loop_NTPase"/>
</dbReference>
<keyword evidence="2" id="KW-0547">Nucleotide-binding</keyword>
<sequence length="68" mass="7421">QAADYNVAAAQQGIIYIDEVDKITKKAESLNISRDVSGEGVQQALLKMLEGTVSVFSFLIAFLIWQCA</sequence>
<name>A0A830DDZ0_9LAMI</name>
<dbReference type="GO" id="GO:0016887">
    <property type="term" value="F:ATP hydrolysis activity"/>
    <property type="evidence" value="ECO:0007669"/>
    <property type="project" value="InterPro"/>
</dbReference>
<accession>A0A830DDZ0</accession>
<dbReference type="GO" id="GO:0008233">
    <property type="term" value="F:peptidase activity"/>
    <property type="evidence" value="ECO:0007669"/>
    <property type="project" value="UniProtKB-KW"/>
</dbReference>
<dbReference type="PANTHER" id="PTHR48102:SF7">
    <property type="entry name" value="ATP-DEPENDENT CLP PROTEASE ATP-BINDING SUBUNIT CLPX-LIKE, MITOCHONDRIAL"/>
    <property type="match status" value="1"/>
</dbReference>
<dbReference type="Proteomes" id="UP000653305">
    <property type="component" value="Unassembled WGS sequence"/>
</dbReference>
<dbReference type="PANTHER" id="PTHR48102">
    <property type="entry name" value="ATP-DEPENDENT CLP PROTEASE ATP-BINDING SUBUNIT CLPX-LIKE, MITOCHONDRIAL-RELATED"/>
    <property type="match status" value="1"/>
</dbReference>
<organism evidence="2 3">
    <name type="scientific">Phtheirospermum japonicum</name>
    <dbReference type="NCBI Taxonomy" id="374723"/>
    <lineage>
        <taxon>Eukaryota</taxon>
        <taxon>Viridiplantae</taxon>
        <taxon>Streptophyta</taxon>
        <taxon>Embryophyta</taxon>
        <taxon>Tracheophyta</taxon>
        <taxon>Spermatophyta</taxon>
        <taxon>Magnoliopsida</taxon>
        <taxon>eudicotyledons</taxon>
        <taxon>Gunneridae</taxon>
        <taxon>Pentapetalae</taxon>
        <taxon>asterids</taxon>
        <taxon>lamiids</taxon>
        <taxon>Lamiales</taxon>
        <taxon>Orobanchaceae</taxon>
        <taxon>Orobanchaceae incertae sedis</taxon>
        <taxon>Phtheirospermum</taxon>
    </lineage>
</organism>
<dbReference type="EMBL" id="BMAC01002216">
    <property type="protein sequence ID" value="GFQ07929.1"/>
    <property type="molecule type" value="Genomic_DNA"/>
</dbReference>
<dbReference type="Pfam" id="PF07724">
    <property type="entry name" value="AAA_2"/>
    <property type="match status" value="1"/>
</dbReference>
<keyword evidence="2" id="KW-0378">Hydrolase</keyword>